<accession>A0A6I8MCI8</accession>
<dbReference type="EMBL" id="LR738855">
    <property type="protein sequence ID" value="VZH85435.1"/>
    <property type="molecule type" value="Genomic_DNA"/>
</dbReference>
<dbReference type="AlphaFoldDB" id="A0A6I8MCI8"/>
<dbReference type="RefSeq" id="WP_155873062.1">
    <property type="nucleotide sequence ID" value="NZ_CP168248.1"/>
</dbReference>
<organism evidence="1 2">
    <name type="scientific">Corynebacterium rouxii</name>
    <dbReference type="NCBI Taxonomy" id="2719119"/>
    <lineage>
        <taxon>Bacteria</taxon>
        <taxon>Bacillati</taxon>
        <taxon>Actinomycetota</taxon>
        <taxon>Actinomycetes</taxon>
        <taxon>Mycobacteriales</taxon>
        <taxon>Corynebacteriaceae</taxon>
        <taxon>Corynebacterium</taxon>
    </lineage>
</organism>
<reference evidence="1 2" key="1">
    <citation type="submission" date="2019-11" db="EMBL/GenBank/DDBJ databases">
        <authorList>
            <person name="Brisse S."/>
        </authorList>
    </citation>
    <scope>NUCLEOTIDE SEQUENCE [LARGE SCALE GENOMIC DNA]</scope>
    <source>
        <strain evidence="1">FRC0190</strain>
    </source>
</reference>
<dbReference type="Gene3D" id="3.40.50.300">
    <property type="entry name" value="P-loop containing nucleotide triphosphate hydrolases"/>
    <property type="match status" value="1"/>
</dbReference>
<evidence type="ECO:0000313" key="1">
    <source>
        <dbReference type="EMBL" id="VZH85435.1"/>
    </source>
</evidence>
<dbReference type="InterPro" id="IPR027417">
    <property type="entry name" value="P-loop_NTPase"/>
</dbReference>
<dbReference type="SUPFAM" id="SSF52540">
    <property type="entry name" value="P-loop containing nucleoside triphosphate hydrolases"/>
    <property type="match status" value="1"/>
</dbReference>
<proteinExistence type="predicted"/>
<evidence type="ECO:0000313" key="2">
    <source>
        <dbReference type="Proteomes" id="UP000423525"/>
    </source>
</evidence>
<sequence>METTHSLTTDNAPTEDQPILSVSDLHMVSGTHLLELKIYAGLSLVHCGRENSATTLSMTLAGRMKPISGSIELKAQDSDTVLTTPRQLHKAVALAGVPELDSLERLVPVTAAVREQLAWSQPWYRRVPREVTKSETFINAAKLLGLPNSKDFARQSIGDLDPLTRFRLRIALALIARPHTDLLIVDDIDQIRSLRLRADLLRELKNIAASIPVVAMSANDDVDKIADHEIHVAGALQRKQKAKA</sequence>
<dbReference type="KEGG" id="crf:FRC0190_01392"/>
<gene>
    <name evidence="1" type="ORF">FRC0190_01392</name>
</gene>
<name>A0A6I8MCI8_9CORY</name>
<dbReference type="Proteomes" id="UP000423525">
    <property type="component" value="Chromosome"/>
</dbReference>
<protein>
    <recommendedName>
        <fullName evidence="3">ABC transporter ATP-binding protein</fullName>
    </recommendedName>
</protein>
<evidence type="ECO:0008006" key="3">
    <source>
        <dbReference type="Google" id="ProtNLM"/>
    </source>
</evidence>